<evidence type="ECO:0000313" key="9">
    <source>
        <dbReference type="EMBL" id="KPC61148.1"/>
    </source>
</evidence>
<evidence type="ECO:0000256" key="4">
    <source>
        <dbReference type="ARBA" id="ARBA00023002"/>
    </source>
</evidence>
<gene>
    <name evidence="9" type="ORF">ADL29_25540</name>
</gene>
<protein>
    <submittedName>
        <fullName evidence="9">Phenylalanine 4-monooxygenase</fullName>
    </submittedName>
</protein>
<comment type="caution">
    <text evidence="9">The sequence shown here is derived from an EMBL/GenBank/DDBJ whole genome shotgun (WGS) entry which is preliminary data.</text>
</comment>
<keyword evidence="10" id="KW-1185">Reference proteome</keyword>
<dbReference type="GO" id="GO:0016714">
    <property type="term" value="F:oxidoreductase activity, acting on paired donors, with incorporation or reduction of molecular oxygen, reduced pteridine as one donor, and incorporation of one atom of oxygen"/>
    <property type="evidence" value="ECO:0007669"/>
    <property type="project" value="InterPro"/>
</dbReference>
<dbReference type="PANTHER" id="PTHR11473:SF24">
    <property type="entry name" value="PHENYLALANINE-4-HYDROXYLASE"/>
    <property type="match status" value="1"/>
</dbReference>
<dbReference type="EMBL" id="LGKG01000151">
    <property type="protein sequence ID" value="KPC61148.1"/>
    <property type="molecule type" value="Genomic_DNA"/>
</dbReference>
<keyword evidence="3 7" id="KW-0479">Metal-binding</keyword>
<evidence type="ECO:0000256" key="7">
    <source>
        <dbReference type="PIRSR" id="PIRSR601273-2"/>
    </source>
</evidence>
<evidence type="ECO:0000313" key="10">
    <source>
        <dbReference type="Proteomes" id="UP000037982"/>
    </source>
</evidence>
<feature type="binding site" evidence="7">
    <location>
        <position position="165"/>
    </location>
    <ligand>
        <name>Fe cation</name>
        <dbReference type="ChEBI" id="CHEBI:24875"/>
    </ligand>
</feature>
<dbReference type="Proteomes" id="UP000037982">
    <property type="component" value="Unassembled WGS sequence"/>
</dbReference>
<proteinExistence type="inferred from homology"/>
<dbReference type="PROSITE" id="PS51410">
    <property type="entry name" value="BH4_AAA_HYDROXYL_2"/>
    <property type="match status" value="1"/>
</dbReference>
<dbReference type="PATRIC" id="fig|66876.3.peg.5603"/>
<sequence length="301" mass="32986">MTDLSAHAARIPIDADGRLGPVSHHPGFRDRRYLERRNSLAALASEHAPGDASPPVTYTETEHRTWRTVHAALGPAHRDHACRAVLDAREDAAIPADRIPQHAEVGAHLRSRTGFDFTPAGGFVPNRRFLGSMERSFFHAVQFVRHPAAPLYTPEPDVIHDVFGHGVHLASPEFAALYRLIGRAAGQARTEAALDLLSRVYWFTLEVGVMTEGGAVKAYGAALLSSYAEITQLARNEIRELDIQDMARTAYDVTGYQPVLFSARSMRHLGDVLGPFCEEFDDETGPRLGVTAAPRRAGGRP</sequence>
<reference evidence="10" key="1">
    <citation type="submission" date="2015-07" db="EMBL/GenBank/DDBJ databases">
        <authorList>
            <person name="Ju K.-S."/>
            <person name="Doroghazi J.R."/>
            <person name="Metcalf W.W."/>
        </authorList>
    </citation>
    <scope>NUCLEOTIDE SEQUENCE [LARGE SCALE GENOMIC DNA]</scope>
    <source>
        <strain evidence="10">NRRL ISP-5002</strain>
    </source>
</reference>
<dbReference type="GO" id="GO:0009072">
    <property type="term" value="P:aromatic amino acid metabolic process"/>
    <property type="evidence" value="ECO:0007669"/>
    <property type="project" value="InterPro"/>
</dbReference>
<dbReference type="PRINTS" id="PR00372">
    <property type="entry name" value="FYWHYDRXLASE"/>
</dbReference>
<keyword evidence="4" id="KW-0560">Oxidoreductase</keyword>
<dbReference type="AlphaFoldDB" id="A0A0N0XV03"/>
<keyword evidence="5 7" id="KW-0408">Iron</keyword>
<evidence type="ECO:0000256" key="5">
    <source>
        <dbReference type="ARBA" id="ARBA00023004"/>
    </source>
</evidence>
<feature type="binding site" evidence="7">
    <location>
        <position position="160"/>
    </location>
    <ligand>
        <name>Fe cation</name>
        <dbReference type="ChEBI" id="CHEBI:24875"/>
    </ligand>
</feature>
<evidence type="ECO:0000256" key="2">
    <source>
        <dbReference type="ARBA" id="ARBA00009712"/>
    </source>
</evidence>
<dbReference type="InterPro" id="IPR036329">
    <property type="entry name" value="Aro-AA_hydroxylase_C_sf"/>
</dbReference>
<name>A0A0N0XV03_9ACTN</name>
<evidence type="ECO:0000256" key="6">
    <source>
        <dbReference type="ARBA" id="ARBA00023033"/>
    </source>
</evidence>
<dbReference type="GO" id="GO:0005506">
    <property type="term" value="F:iron ion binding"/>
    <property type="evidence" value="ECO:0007669"/>
    <property type="project" value="InterPro"/>
</dbReference>
<feature type="binding site" evidence="7">
    <location>
        <position position="206"/>
    </location>
    <ligand>
        <name>Fe cation</name>
        <dbReference type="ChEBI" id="CHEBI:24875"/>
    </ligand>
</feature>
<dbReference type="InterPro" id="IPR019774">
    <property type="entry name" value="Aromatic-AA_hydroxylase_C"/>
</dbReference>
<dbReference type="PANTHER" id="PTHR11473">
    <property type="entry name" value="AROMATIC AMINO ACID HYDROXYLASE"/>
    <property type="match status" value="1"/>
</dbReference>
<keyword evidence="6 9" id="KW-0503">Monooxygenase</keyword>
<dbReference type="SUPFAM" id="SSF56534">
    <property type="entry name" value="Aromatic aminoacid monoxygenases, catalytic and oligomerization domains"/>
    <property type="match status" value="1"/>
</dbReference>
<evidence type="ECO:0000256" key="1">
    <source>
        <dbReference type="ARBA" id="ARBA00001954"/>
    </source>
</evidence>
<organism evidence="9 10">
    <name type="scientific">Streptomyces chattanoogensis</name>
    <dbReference type="NCBI Taxonomy" id="66876"/>
    <lineage>
        <taxon>Bacteria</taxon>
        <taxon>Bacillati</taxon>
        <taxon>Actinomycetota</taxon>
        <taxon>Actinomycetes</taxon>
        <taxon>Kitasatosporales</taxon>
        <taxon>Streptomycetaceae</taxon>
        <taxon>Streptomyces</taxon>
    </lineage>
</organism>
<dbReference type="InterPro" id="IPR036951">
    <property type="entry name" value="ArAA_hydroxylase_sf"/>
</dbReference>
<comment type="cofactor">
    <cofactor evidence="1 7">
        <name>Fe(2+)</name>
        <dbReference type="ChEBI" id="CHEBI:29033"/>
    </cofactor>
</comment>
<dbReference type="RefSeq" id="WP_053925927.1">
    <property type="nucleotide sequence ID" value="NZ_LGKG01000151.1"/>
</dbReference>
<evidence type="ECO:0000259" key="8">
    <source>
        <dbReference type="PROSITE" id="PS51410"/>
    </source>
</evidence>
<evidence type="ECO:0000256" key="3">
    <source>
        <dbReference type="ARBA" id="ARBA00022723"/>
    </source>
</evidence>
<accession>A0A0N0XV03</accession>
<comment type="similarity">
    <text evidence="2">Belongs to the biopterin-dependent aromatic amino acid hydroxylase family.</text>
</comment>
<dbReference type="Pfam" id="PF00351">
    <property type="entry name" value="Biopterin_H"/>
    <property type="match status" value="1"/>
</dbReference>
<dbReference type="InterPro" id="IPR001273">
    <property type="entry name" value="ArAA_hydroxylase"/>
</dbReference>
<feature type="domain" description="Biopterin-dependent aromatic amino acid hydroxylase family profile" evidence="8">
    <location>
        <begin position="1"/>
        <end position="301"/>
    </location>
</feature>
<dbReference type="NCBIfam" id="NF008877">
    <property type="entry name" value="PRK11913.1-2"/>
    <property type="match status" value="1"/>
</dbReference>
<dbReference type="Gene3D" id="1.10.800.10">
    <property type="entry name" value="Aromatic amino acid hydroxylase"/>
    <property type="match status" value="1"/>
</dbReference>